<evidence type="ECO:0000313" key="2">
    <source>
        <dbReference type="Proteomes" id="UP000701702"/>
    </source>
</evidence>
<dbReference type="PANTHER" id="PTHR36156">
    <property type="entry name" value="SLR2101 PROTEIN"/>
    <property type="match status" value="1"/>
</dbReference>
<name>A0ABM8WDW2_9BURK</name>
<dbReference type="SUPFAM" id="SSF51182">
    <property type="entry name" value="RmlC-like cupins"/>
    <property type="match status" value="1"/>
</dbReference>
<dbReference type="PANTHER" id="PTHR36156:SF2">
    <property type="entry name" value="CUPIN TYPE-2 DOMAIN-CONTAINING PROTEIN"/>
    <property type="match status" value="1"/>
</dbReference>
<gene>
    <name evidence="1" type="ORF">LMG23994_00713</name>
</gene>
<dbReference type="EMBL" id="CAJZAF010000003">
    <property type="protein sequence ID" value="CAG9165481.1"/>
    <property type="molecule type" value="Genomic_DNA"/>
</dbReference>
<proteinExistence type="predicted"/>
<evidence type="ECO:0000313" key="1">
    <source>
        <dbReference type="EMBL" id="CAG9165481.1"/>
    </source>
</evidence>
<protein>
    <recommendedName>
        <fullName evidence="3">Cupin region</fullName>
    </recommendedName>
</protein>
<evidence type="ECO:0008006" key="3">
    <source>
        <dbReference type="Google" id="ProtNLM"/>
    </source>
</evidence>
<sequence length="183" mass="19551">MSYPGLEEMLRRVVTGDDRDGKSVIIVDGPPSGASVEAGLGGLMEIWAEGLGDTLSPGLAEDKGPVSATLAPDDEQIKVRWFAIEPMPGGVPAETLRSLARAGFARIGADHHMIDQSRHPGMHETDTLDIICLLKGRAKLILENAETELVPGNVVIQRGTNHAWTAVDGTALFLAILIDRKLI</sequence>
<comment type="caution">
    <text evidence="1">The sequence shown here is derived from an EMBL/GenBank/DDBJ whole genome shotgun (WGS) entry which is preliminary data.</text>
</comment>
<dbReference type="InterPro" id="IPR014710">
    <property type="entry name" value="RmlC-like_jellyroll"/>
</dbReference>
<dbReference type="InterPro" id="IPR047142">
    <property type="entry name" value="OryJ/VirC-like"/>
</dbReference>
<dbReference type="Gene3D" id="2.60.120.10">
    <property type="entry name" value="Jelly Rolls"/>
    <property type="match status" value="1"/>
</dbReference>
<reference evidence="1 2" key="1">
    <citation type="submission" date="2021-08" db="EMBL/GenBank/DDBJ databases">
        <authorList>
            <person name="Peeters C."/>
        </authorList>
    </citation>
    <scope>NUCLEOTIDE SEQUENCE [LARGE SCALE GENOMIC DNA]</scope>
    <source>
        <strain evidence="1 2">LMG 23994</strain>
    </source>
</reference>
<dbReference type="Proteomes" id="UP000701702">
    <property type="component" value="Unassembled WGS sequence"/>
</dbReference>
<organism evidence="1 2">
    <name type="scientific">Cupriavidus pinatubonensis</name>
    <dbReference type="NCBI Taxonomy" id="248026"/>
    <lineage>
        <taxon>Bacteria</taxon>
        <taxon>Pseudomonadati</taxon>
        <taxon>Pseudomonadota</taxon>
        <taxon>Betaproteobacteria</taxon>
        <taxon>Burkholderiales</taxon>
        <taxon>Burkholderiaceae</taxon>
        <taxon>Cupriavidus</taxon>
    </lineage>
</organism>
<dbReference type="InterPro" id="IPR011051">
    <property type="entry name" value="RmlC_Cupin_sf"/>
</dbReference>
<keyword evidence="2" id="KW-1185">Reference proteome</keyword>
<accession>A0ABM8WDW2</accession>